<proteinExistence type="predicted"/>
<evidence type="ECO:0008006" key="2">
    <source>
        <dbReference type="Google" id="ProtNLM"/>
    </source>
</evidence>
<dbReference type="PANTHER" id="PTHR42892">
    <property type="entry name" value="GLUCOSAMINE-6-PHOSPHATE DEAMINASE-LIKE PROTEIN BT_0258-RELATED"/>
    <property type="match status" value="1"/>
</dbReference>
<accession>A0A381XSP3</accession>
<reference evidence="1" key="1">
    <citation type="submission" date="2018-05" db="EMBL/GenBank/DDBJ databases">
        <authorList>
            <person name="Lanie J.A."/>
            <person name="Ng W.-L."/>
            <person name="Kazmierczak K.M."/>
            <person name="Andrzejewski T.M."/>
            <person name="Davidsen T.M."/>
            <person name="Wayne K.J."/>
            <person name="Tettelin H."/>
            <person name="Glass J.I."/>
            <person name="Rusch D."/>
            <person name="Podicherti R."/>
            <person name="Tsui H.-C.T."/>
            <person name="Winkler M.E."/>
        </authorList>
    </citation>
    <scope>NUCLEOTIDE SEQUENCE</scope>
</reference>
<evidence type="ECO:0000313" key="1">
    <source>
        <dbReference type="EMBL" id="SVA67660.1"/>
    </source>
</evidence>
<sequence length="192" mass="22058">MMDEYVEKNNNRYQLVDSNAHYSCVRFSRKVIKKLINFKKPLKHKLKDQNIFFPTINKPSAYDQLIQKLGGIDIFLLASGSSDGHVAFNNSKTSIIKKTHIIKLSDKTRRDNMKTFPKFKSFSNVPKYGITVGLGTISQLTKLAIIVLSGKEKRLAAQNIIYRKTFSNKWPSTIIHKCKKKLIYVDQSALFK</sequence>
<dbReference type="InterPro" id="IPR052960">
    <property type="entry name" value="GlcN6P_deaminase-like"/>
</dbReference>
<protein>
    <recommendedName>
        <fullName evidence="2">Glucosamine/galactosamine-6-phosphate isomerase domain-containing protein</fullName>
    </recommendedName>
</protein>
<dbReference type="SUPFAM" id="SSF100950">
    <property type="entry name" value="NagB/RpiA/CoA transferase-like"/>
    <property type="match status" value="1"/>
</dbReference>
<dbReference type="EMBL" id="UINC01016207">
    <property type="protein sequence ID" value="SVA67660.1"/>
    <property type="molecule type" value="Genomic_DNA"/>
</dbReference>
<dbReference type="PANTHER" id="PTHR42892:SF1">
    <property type="entry name" value="GLUCOSAMINE-6-PHOSPHATE ISOMERASE"/>
    <property type="match status" value="1"/>
</dbReference>
<gene>
    <name evidence="1" type="ORF">METZ01_LOCUS120514</name>
</gene>
<dbReference type="AlphaFoldDB" id="A0A381XSP3"/>
<dbReference type="InterPro" id="IPR037171">
    <property type="entry name" value="NagB/RpiA_transferase-like"/>
</dbReference>
<name>A0A381XSP3_9ZZZZ</name>
<dbReference type="Gene3D" id="3.40.50.1360">
    <property type="match status" value="1"/>
</dbReference>
<organism evidence="1">
    <name type="scientific">marine metagenome</name>
    <dbReference type="NCBI Taxonomy" id="408172"/>
    <lineage>
        <taxon>unclassified sequences</taxon>
        <taxon>metagenomes</taxon>
        <taxon>ecological metagenomes</taxon>
    </lineage>
</organism>